<protein>
    <recommendedName>
        <fullName evidence="2">guanylate cyclase</fullName>
        <ecNumber evidence="2">4.6.1.2</ecNumber>
    </recommendedName>
</protein>
<feature type="compositionally biased region" description="Polar residues" evidence="14">
    <location>
        <begin position="839"/>
        <end position="854"/>
    </location>
</feature>
<dbReference type="Proteomes" id="UP001165740">
    <property type="component" value="Chromosome 13"/>
</dbReference>
<comment type="similarity">
    <text evidence="13">Belongs to the adenylyl cyclase class-4/guanylyl cyclase family.</text>
</comment>
<feature type="region of interest" description="Disordered" evidence="14">
    <location>
        <begin position="1033"/>
        <end position="1067"/>
    </location>
</feature>
<keyword evidence="7" id="KW-0342">GTP-binding</keyword>
<evidence type="ECO:0000313" key="17">
    <source>
        <dbReference type="Proteomes" id="UP001165740"/>
    </source>
</evidence>
<dbReference type="Pfam" id="PF07701">
    <property type="entry name" value="HNOBA"/>
    <property type="match status" value="1"/>
</dbReference>
<dbReference type="Gene3D" id="3.30.70.1230">
    <property type="entry name" value="Nucleotide cyclase"/>
    <property type="match status" value="1"/>
</dbReference>
<dbReference type="GO" id="GO:0005525">
    <property type="term" value="F:GTP binding"/>
    <property type="evidence" value="ECO:0007669"/>
    <property type="project" value="UniProtKB-KW"/>
</dbReference>
<evidence type="ECO:0000256" key="10">
    <source>
        <dbReference type="ARBA" id="ARBA00023180"/>
    </source>
</evidence>
<feature type="transmembrane region" description="Helical" evidence="15">
    <location>
        <begin position="376"/>
        <end position="397"/>
    </location>
</feature>
<dbReference type="GO" id="GO:0004016">
    <property type="term" value="F:adenylate cyclase activity"/>
    <property type="evidence" value="ECO:0007669"/>
    <property type="project" value="TreeGrafter"/>
</dbReference>
<keyword evidence="4" id="KW-0732">Signal</keyword>
<feature type="compositionally biased region" description="Basic residues" evidence="14">
    <location>
        <begin position="792"/>
        <end position="802"/>
    </location>
</feature>
<dbReference type="PANTHER" id="PTHR11920">
    <property type="entry name" value="GUANYLYL CYCLASE"/>
    <property type="match status" value="1"/>
</dbReference>
<keyword evidence="12" id="KW-0141">cGMP biosynthesis</keyword>
<reference evidence="18" key="1">
    <citation type="submission" date="2025-08" db="UniProtKB">
        <authorList>
            <consortium name="RefSeq"/>
        </authorList>
    </citation>
    <scope>IDENTIFICATION</scope>
</reference>
<dbReference type="Gene3D" id="6.10.250.780">
    <property type="match status" value="1"/>
</dbReference>
<feature type="domain" description="Guanylate cyclase" evidence="16">
    <location>
        <begin position="456"/>
        <end position="586"/>
    </location>
</feature>
<evidence type="ECO:0000256" key="14">
    <source>
        <dbReference type="SAM" id="MobiDB-lite"/>
    </source>
</evidence>
<dbReference type="CDD" id="cd07302">
    <property type="entry name" value="CHD"/>
    <property type="match status" value="1"/>
</dbReference>
<evidence type="ECO:0000256" key="2">
    <source>
        <dbReference type="ARBA" id="ARBA00012202"/>
    </source>
</evidence>
<feature type="region of interest" description="Disordered" evidence="14">
    <location>
        <begin position="668"/>
        <end position="745"/>
    </location>
</feature>
<keyword evidence="10" id="KW-0325">Glycoprotein</keyword>
<dbReference type="Pfam" id="PF00211">
    <property type="entry name" value="Guanylate_cyc"/>
    <property type="match status" value="1"/>
</dbReference>
<keyword evidence="3 15" id="KW-0812">Transmembrane</keyword>
<proteinExistence type="inferred from homology"/>
<evidence type="ECO:0000313" key="18">
    <source>
        <dbReference type="RefSeq" id="XP_055864296.1"/>
    </source>
</evidence>
<dbReference type="InterPro" id="IPR001054">
    <property type="entry name" value="A/G_cyclase"/>
</dbReference>
<evidence type="ECO:0000256" key="3">
    <source>
        <dbReference type="ARBA" id="ARBA00022692"/>
    </source>
</evidence>
<dbReference type="OrthoDB" id="354346at2759"/>
<evidence type="ECO:0000256" key="8">
    <source>
        <dbReference type="ARBA" id="ARBA00023136"/>
    </source>
</evidence>
<dbReference type="FunFam" id="3.30.70.1230:FF:000004">
    <property type="entry name" value="Guanylate cyclase"/>
    <property type="match status" value="1"/>
</dbReference>
<gene>
    <name evidence="18" type="primary">LOC106071915</name>
</gene>
<keyword evidence="6 15" id="KW-1133">Transmembrane helix</keyword>
<feature type="compositionally biased region" description="Basic and acidic residues" evidence="14">
    <location>
        <begin position="688"/>
        <end position="703"/>
    </location>
</feature>
<feature type="compositionally biased region" description="Polar residues" evidence="14">
    <location>
        <begin position="807"/>
        <end position="825"/>
    </location>
</feature>
<dbReference type="InterPro" id="IPR018297">
    <property type="entry name" value="A/G_cyclase_CS"/>
</dbReference>
<organism evidence="17 18">
    <name type="scientific">Biomphalaria glabrata</name>
    <name type="common">Bloodfluke planorb</name>
    <name type="synonym">Freshwater snail</name>
    <dbReference type="NCBI Taxonomy" id="6526"/>
    <lineage>
        <taxon>Eukaryota</taxon>
        <taxon>Metazoa</taxon>
        <taxon>Spiralia</taxon>
        <taxon>Lophotrochozoa</taxon>
        <taxon>Mollusca</taxon>
        <taxon>Gastropoda</taxon>
        <taxon>Heterobranchia</taxon>
        <taxon>Euthyneura</taxon>
        <taxon>Panpulmonata</taxon>
        <taxon>Hygrophila</taxon>
        <taxon>Lymnaeoidea</taxon>
        <taxon>Planorbidae</taxon>
        <taxon>Biomphalaria</taxon>
    </lineage>
</organism>
<keyword evidence="8 15" id="KW-0472">Membrane</keyword>
<dbReference type="InterPro" id="IPR050401">
    <property type="entry name" value="Cyclic_nucleotide_synthase"/>
</dbReference>
<dbReference type="GO" id="GO:0035556">
    <property type="term" value="P:intracellular signal transduction"/>
    <property type="evidence" value="ECO:0007669"/>
    <property type="project" value="InterPro"/>
</dbReference>
<evidence type="ECO:0000256" key="6">
    <source>
        <dbReference type="ARBA" id="ARBA00022989"/>
    </source>
</evidence>
<feature type="compositionally biased region" description="Polar residues" evidence="14">
    <location>
        <begin position="719"/>
        <end position="732"/>
    </location>
</feature>
<sequence>MSPLSRTTKRSALSFIACGLAPQKDINIFTRSKNVGRSGLPSGFHGFRLDPNLDDPEGSTATLRIHNEDIWFGNKLRIQRILTVCAVSAIGIFGLIIRDVIGDIISTNELSVDGKCFHDSFSSLKALINLIKARDLNFIIALTSSCNRTLTSATNISVGNWSAPESSILEAACFDHFHHEPHLSRCLRLAVKASRVFTNVTLVELTEIGEFNVDFELLASSVTECYAFFSFLRWTVPATFVILVHIIGQVSAEFVLCASLSSGVTLPAPRRCSTPFLFLQPEISQRHNETIADLLFLLSKLKDHVQRGVNAPGKLNLSSLTDLYTQAHLQCPADGPSSVYDSRQNILELFLDFIEQLKTHTLDVQSAQLGDRTRRVVLGVFIIMICLLSSIVVISRVKEMGCWIFIQTHSLEKKTEELEKERKLTVNLLYQMLPPIVADKLRNGLTVDAESFESVSIYFSDIVGFTTISSKCTPMQVVDLLNSLYTTFDTRIETYDVYKVETIGDAYMVASGVPIRNGEKHAEEIATMSIDLLAAIKQIHAPNVEDGKLKIRIGIHTGPCVAGVVGHKMPRYCLFGDTVNTASRMESSSEPMRIHCSKAMRDQLLVHDKYKLESRGIIDVKGKGQMETYWVTGRTDMGECNDSMTCLWIPKRKKKPAVPLTTVQEVGDASAQQPVANNEAKDAVLPPDVKEPSSKEVVKKESSDSGFSEVIDSFEETEGSQQTRNSKKNNVASTSLTFSNSSTSSVVSKNTTILKDERVSVISETTNSMTGKKLGMLVTRKKVSFKNETHPSTKHLRHHSLHPHPIGSTSGANQKILSRSNSKNLISPDPANHGHLNVTHASQAQTPNSTTSASKPKRSSKRLQPSTVMKIKLIGKFSRMRRKHSNSRYNEPRNNKSSSNHHHHLQQTKRQQFKDLHVRNRSFTFDASRVSFNVPMSKHVINEESEDDMIKDEGSSNVKTDSLTLGQLEDHQKSEIPKTDACNEDKRENTNAVSIGELEELHSLHTNAIKLPPSENVQASDRDNSLELSAVLDAPKSADTDSQSDTFMASVIPETPDTEMEENERTASFKEEKLEIEALRGRLPAPTCAFNKTRETETTSANTTHHNLPTKADTETIILSCVNNSIDHLDVAYTDRERSGESSLKNLKEVDQSDKIHGTRSPLSVHSLTKHLDERSLQRRMESYQVLNQHITRLYHTVGKSQHPEQP</sequence>
<dbReference type="SUPFAM" id="SSF55073">
    <property type="entry name" value="Nucleotide cyclase"/>
    <property type="match status" value="1"/>
</dbReference>
<evidence type="ECO:0000256" key="7">
    <source>
        <dbReference type="ARBA" id="ARBA00023134"/>
    </source>
</evidence>
<evidence type="ECO:0000259" key="16">
    <source>
        <dbReference type="PROSITE" id="PS50125"/>
    </source>
</evidence>
<dbReference type="SMART" id="SM00044">
    <property type="entry name" value="CYCc"/>
    <property type="match status" value="1"/>
</dbReference>
<evidence type="ECO:0000256" key="9">
    <source>
        <dbReference type="ARBA" id="ARBA00023170"/>
    </source>
</evidence>
<feature type="compositionally biased region" description="Low complexity" evidence="14">
    <location>
        <begin position="733"/>
        <end position="745"/>
    </location>
</feature>
<keyword evidence="17" id="KW-1185">Reference proteome</keyword>
<evidence type="ECO:0000256" key="15">
    <source>
        <dbReference type="SAM" id="Phobius"/>
    </source>
</evidence>
<dbReference type="GO" id="GO:0001653">
    <property type="term" value="F:peptide receptor activity"/>
    <property type="evidence" value="ECO:0007669"/>
    <property type="project" value="TreeGrafter"/>
</dbReference>
<evidence type="ECO:0000256" key="4">
    <source>
        <dbReference type="ARBA" id="ARBA00022729"/>
    </source>
</evidence>
<dbReference type="PANTHER" id="PTHR11920:SF501">
    <property type="entry name" value="GUANYLATE CYCLASE 32E"/>
    <property type="match status" value="1"/>
</dbReference>
<accession>A0A9W2YNA6</accession>
<dbReference type="AlphaFoldDB" id="A0A9W2YNA6"/>
<dbReference type="PROSITE" id="PS00452">
    <property type="entry name" value="GUANYLATE_CYCLASE_1"/>
    <property type="match status" value="1"/>
</dbReference>
<comment type="subcellular location">
    <subcellularLocation>
        <location evidence="1">Membrane</location>
        <topology evidence="1">Single-pass type I membrane protein</topology>
    </subcellularLocation>
</comment>
<dbReference type="PROSITE" id="PS50125">
    <property type="entry name" value="GUANYLATE_CYCLASE_2"/>
    <property type="match status" value="1"/>
</dbReference>
<feature type="region of interest" description="Disordered" evidence="14">
    <location>
        <begin position="787"/>
        <end position="913"/>
    </location>
</feature>
<dbReference type="GO" id="GO:0004383">
    <property type="term" value="F:guanylate cyclase activity"/>
    <property type="evidence" value="ECO:0007669"/>
    <property type="project" value="UniProtKB-EC"/>
</dbReference>
<keyword evidence="9" id="KW-0675">Receptor</keyword>
<evidence type="ECO:0000256" key="13">
    <source>
        <dbReference type="RuleBase" id="RU000405"/>
    </source>
</evidence>
<dbReference type="GO" id="GO:0005886">
    <property type="term" value="C:plasma membrane"/>
    <property type="evidence" value="ECO:0007669"/>
    <property type="project" value="TreeGrafter"/>
</dbReference>
<dbReference type="GO" id="GO:0007168">
    <property type="term" value="P:receptor guanylyl cyclase signaling pathway"/>
    <property type="evidence" value="ECO:0007669"/>
    <property type="project" value="TreeGrafter"/>
</dbReference>
<keyword evidence="11 13" id="KW-0456">Lyase</keyword>
<evidence type="ECO:0000256" key="12">
    <source>
        <dbReference type="ARBA" id="ARBA00023293"/>
    </source>
</evidence>
<evidence type="ECO:0000256" key="1">
    <source>
        <dbReference type="ARBA" id="ARBA00004479"/>
    </source>
</evidence>
<name>A0A9W2YNA6_BIOGL</name>
<evidence type="ECO:0000256" key="5">
    <source>
        <dbReference type="ARBA" id="ARBA00022741"/>
    </source>
</evidence>
<keyword evidence="5" id="KW-0547">Nucleotide-binding</keyword>
<dbReference type="InterPro" id="IPR011645">
    <property type="entry name" value="HNOB_dom_associated"/>
</dbReference>
<evidence type="ECO:0000256" key="11">
    <source>
        <dbReference type="ARBA" id="ARBA00023239"/>
    </source>
</evidence>
<dbReference type="InterPro" id="IPR029787">
    <property type="entry name" value="Nucleotide_cyclase"/>
</dbReference>
<dbReference type="EC" id="4.6.1.2" evidence="2"/>
<dbReference type="GeneID" id="106071915"/>
<dbReference type="RefSeq" id="XP_055864296.1">
    <property type="nucleotide sequence ID" value="XM_056008321.1"/>
</dbReference>